<protein>
    <submittedName>
        <fullName evidence="2">Uncharacterized protein</fullName>
    </submittedName>
</protein>
<comment type="caution">
    <text evidence="2">The sequence shown here is derived from an EMBL/GenBank/DDBJ whole genome shotgun (WGS) entry which is preliminary data.</text>
</comment>
<keyword evidence="3" id="KW-1185">Reference proteome</keyword>
<evidence type="ECO:0000313" key="3">
    <source>
        <dbReference type="Proteomes" id="UP000266723"/>
    </source>
</evidence>
<organism evidence="2 3">
    <name type="scientific">Brassica cretica</name>
    <name type="common">Mustard</name>
    <dbReference type="NCBI Taxonomy" id="69181"/>
    <lineage>
        <taxon>Eukaryota</taxon>
        <taxon>Viridiplantae</taxon>
        <taxon>Streptophyta</taxon>
        <taxon>Embryophyta</taxon>
        <taxon>Tracheophyta</taxon>
        <taxon>Spermatophyta</taxon>
        <taxon>Magnoliopsida</taxon>
        <taxon>eudicotyledons</taxon>
        <taxon>Gunneridae</taxon>
        <taxon>Pentapetalae</taxon>
        <taxon>rosids</taxon>
        <taxon>malvids</taxon>
        <taxon>Brassicales</taxon>
        <taxon>Brassicaceae</taxon>
        <taxon>Brassiceae</taxon>
        <taxon>Brassica</taxon>
    </lineage>
</organism>
<evidence type="ECO:0000256" key="1">
    <source>
        <dbReference type="SAM" id="MobiDB-lite"/>
    </source>
</evidence>
<proteinExistence type="predicted"/>
<sequence>MATEPPFDSNGDNGREGSEVGRRGLVSGWGGSQKVGGSKLQRDLWRGFRLRVGMLALGLMGSMSGWLGGESEGRGIKVTEGSVEGIQIESGDARTGIDGEYVGLVNVVYLPVSFSQYRIVDGKEELVIREGVTHQVITKISVMEKSSYAKVVNVGLGDTIGPEFEIVDGVVNIEIPAEIYEDVLCGKVLL</sequence>
<feature type="region of interest" description="Disordered" evidence="1">
    <location>
        <begin position="1"/>
        <end position="37"/>
    </location>
</feature>
<dbReference type="Proteomes" id="UP000266723">
    <property type="component" value="Unassembled WGS sequence"/>
</dbReference>
<accession>A0ABQ7AR94</accession>
<evidence type="ECO:0000313" key="2">
    <source>
        <dbReference type="EMBL" id="KAF3516655.1"/>
    </source>
</evidence>
<feature type="compositionally biased region" description="Basic and acidic residues" evidence="1">
    <location>
        <begin position="13"/>
        <end position="22"/>
    </location>
</feature>
<dbReference type="EMBL" id="QGKV02001556">
    <property type="protein sequence ID" value="KAF3516655.1"/>
    <property type="molecule type" value="Genomic_DNA"/>
</dbReference>
<gene>
    <name evidence="2" type="ORF">DY000_02060162</name>
</gene>
<name>A0ABQ7AR94_BRACR</name>
<reference evidence="2 3" key="1">
    <citation type="journal article" date="2020" name="BMC Genomics">
        <title>Intraspecific diversification of the crop wild relative Brassica cretica Lam. using demographic model selection.</title>
        <authorList>
            <person name="Kioukis A."/>
            <person name="Michalopoulou V.A."/>
            <person name="Briers L."/>
            <person name="Pirintsos S."/>
            <person name="Studholme D.J."/>
            <person name="Pavlidis P."/>
            <person name="Sarris P.F."/>
        </authorList>
    </citation>
    <scope>NUCLEOTIDE SEQUENCE [LARGE SCALE GENOMIC DNA]</scope>
    <source>
        <strain evidence="3">cv. PFS-1207/04</strain>
    </source>
</reference>